<dbReference type="Gene3D" id="3.90.1300.10">
    <property type="entry name" value="Amidase signature (AS) domain"/>
    <property type="match status" value="1"/>
</dbReference>
<gene>
    <name evidence="3" type="ORF">ASPVEDRAFT_139141</name>
</gene>
<dbReference type="EMBL" id="KV878134">
    <property type="protein sequence ID" value="OJJ06288.1"/>
    <property type="molecule type" value="Genomic_DNA"/>
</dbReference>
<evidence type="ECO:0000313" key="3">
    <source>
        <dbReference type="EMBL" id="OJJ06288.1"/>
    </source>
</evidence>
<name>A0A1L9PXP2_ASPVE</name>
<dbReference type="SUPFAM" id="SSF75304">
    <property type="entry name" value="Amidase signature (AS) enzymes"/>
    <property type="match status" value="1"/>
</dbReference>
<dbReference type="AlphaFoldDB" id="A0A1L9PXP2"/>
<keyword evidence="4" id="KW-1185">Reference proteome</keyword>
<dbReference type="PANTHER" id="PTHR46310">
    <property type="entry name" value="AMIDASE 1"/>
    <property type="match status" value="1"/>
</dbReference>
<dbReference type="InterPro" id="IPR036928">
    <property type="entry name" value="AS_sf"/>
</dbReference>
<organism evidence="3 4">
    <name type="scientific">Aspergillus versicolor CBS 583.65</name>
    <dbReference type="NCBI Taxonomy" id="1036611"/>
    <lineage>
        <taxon>Eukaryota</taxon>
        <taxon>Fungi</taxon>
        <taxon>Dikarya</taxon>
        <taxon>Ascomycota</taxon>
        <taxon>Pezizomycotina</taxon>
        <taxon>Eurotiomycetes</taxon>
        <taxon>Eurotiomycetidae</taxon>
        <taxon>Eurotiales</taxon>
        <taxon>Aspergillaceae</taxon>
        <taxon>Aspergillus</taxon>
        <taxon>Aspergillus subgen. Nidulantes</taxon>
    </lineage>
</organism>
<evidence type="ECO:0000313" key="4">
    <source>
        <dbReference type="Proteomes" id="UP000184073"/>
    </source>
</evidence>
<dbReference type="VEuPathDB" id="FungiDB:ASPVEDRAFT_139141"/>
<evidence type="ECO:0000256" key="1">
    <source>
        <dbReference type="SAM" id="SignalP"/>
    </source>
</evidence>
<keyword evidence="1" id="KW-0732">Signal</keyword>
<dbReference type="OrthoDB" id="443318at2759"/>
<reference evidence="4" key="1">
    <citation type="journal article" date="2017" name="Genome Biol.">
        <title>Comparative genomics reveals high biological diversity and specific adaptations in the industrially and medically important fungal genus Aspergillus.</title>
        <authorList>
            <person name="de Vries R.P."/>
            <person name="Riley R."/>
            <person name="Wiebenga A."/>
            <person name="Aguilar-Osorio G."/>
            <person name="Amillis S."/>
            <person name="Uchima C.A."/>
            <person name="Anderluh G."/>
            <person name="Asadollahi M."/>
            <person name="Askin M."/>
            <person name="Barry K."/>
            <person name="Battaglia E."/>
            <person name="Bayram O."/>
            <person name="Benocci T."/>
            <person name="Braus-Stromeyer S.A."/>
            <person name="Caldana C."/>
            <person name="Canovas D."/>
            <person name="Cerqueira G.C."/>
            <person name="Chen F."/>
            <person name="Chen W."/>
            <person name="Choi C."/>
            <person name="Clum A."/>
            <person name="Dos Santos R.A."/>
            <person name="Damasio A.R."/>
            <person name="Diallinas G."/>
            <person name="Emri T."/>
            <person name="Fekete E."/>
            <person name="Flipphi M."/>
            <person name="Freyberg S."/>
            <person name="Gallo A."/>
            <person name="Gournas C."/>
            <person name="Habgood R."/>
            <person name="Hainaut M."/>
            <person name="Harispe M.L."/>
            <person name="Henrissat B."/>
            <person name="Hilden K.S."/>
            <person name="Hope R."/>
            <person name="Hossain A."/>
            <person name="Karabika E."/>
            <person name="Karaffa L."/>
            <person name="Karanyi Z."/>
            <person name="Krasevec N."/>
            <person name="Kuo A."/>
            <person name="Kusch H."/>
            <person name="LaButti K."/>
            <person name="Lagendijk E.L."/>
            <person name="Lapidus A."/>
            <person name="Levasseur A."/>
            <person name="Lindquist E."/>
            <person name="Lipzen A."/>
            <person name="Logrieco A.F."/>
            <person name="MacCabe A."/>
            <person name="Maekelae M.R."/>
            <person name="Malavazi I."/>
            <person name="Melin P."/>
            <person name="Meyer V."/>
            <person name="Mielnichuk N."/>
            <person name="Miskei M."/>
            <person name="Molnar A.P."/>
            <person name="Mule G."/>
            <person name="Ngan C.Y."/>
            <person name="Orejas M."/>
            <person name="Orosz E."/>
            <person name="Ouedraogo J.P."/>
            <person name="Overkamp K.M."/>
            <person name="Park H.-S."/>
            <person name="Perrone G."/>
            <person name="Piumi F."/>
            <person name="Punt P.J."/>
            <person name="Ram A.F."/>
            <person name="Ramon A."/>
            <person name="Rauscher S."/>
            <person name="Record E."/>
            <person name="Riano-Pachon D.M."/>
            <person name="Robert V."/>
            <person name="Roehrig J."/>
            <person name="Ruller R."/>
            <person name="Salamov A."/>
            <person name="Salih N.S."/>
            <person name="Samson R.A."/>
            <person name="Sandor E."/>
            <person name="Sanguinetti M."/>
            <person name="Schuetze T."/>
            <person name="Sepcic K."/>
            <person name="Shelest E."/>
            <person name="Sherlock G."/>
            <person name="Sophianopoulou V."/>
            <person name="Squina F.M."/>
            <person name="Sun H."/>
            <person name="Susca A."/>
            <person name="Todd R.B."/>
            <person name="Tsang A."/>
            <person name="Unkles S.E."/>
            <person name="van de Wiele N."/>
            <person name="van Rossen-Uffink D."/>
            <person name="Oliveira J.V."/>
            <person name="Vesth T.C."/>
            <person name="Visser J."/>
            <person name="Yu J.-H."/>
            <person name="Zhou M."/>
            <person name="Andersen M.R."/>
            <person name="Archer D.B."/>
            <person name="Baker S.E."/>
            <person name="Benoit I."/>
            <person name="Brakhage A.A."/>
            <person name="Braus G.H."/>
            <person name="Fischer R."/>
            <person name="Frisvad J.C."/>
            <person name="Goldman G.H."/>
            <person name="Houbraken J."/>
            <person name="Oakley B."/>
            <person name="Pocsi I."/>
            <person name="Scazzocchio C."/>
            <person name="Seiboth B."/>
            <person name="vanKuyk P.A."/>
            <person name="Wortman J."/>
            <person name="Dyer P.S."/>
            <person name="Grigoriev I.V."/>
        </authorList>
    </citation>
    <scope>NUCLEOTIDE SEQUENCE [LARGE SCALE GENOMIC DNA]</scope>
    <source>
        <strain evidence="4">CBS 583.65</strain>
    </source>
</reference>
<feature type="chain" id="PRO_5013313157" description="Amidase domain-containing protein" evidence="1">
    <location>
        <begin position="22"/>
        <end position="629"/>
    </location>
</feature>
<dbReference type="RefSeq" id="XP_040672050.1">
    <property type="nucleotide sequence ID" value="XM_040807551.1"/>
</dbReference>
<dbReference type="Pfam" id="PF01425">
    <property type="entry name" value="Amidase"/>
    <property type="match status" value="1"/>
</dbReference>
<protein>
    <recommendedName>
        <fullName evidence="2">Amidase domain-containing protein</fullName>
    </recommendedName>
</protein>
<accession>A0A1L9PXP2</accession>
<dbReference type="PANTHER" id="PTHR46310:SF7">
    <property type="entry name" value="AMIDASE 1"/>
    <property type="match status" value="1"/>
</dbReference>
<proteinExistence type="predicted"/>
<evidence type="ECO:0000259" key="2">
    <source>
        <dbReference type="Pfam" id="PF01425"/>
    </source>
</evidence>
<dbReference type="STRING" id="1036611.A0A1L9PXP2"/>
<dbReference type="GeneID" id="63723062"/>
<sequence length="629" mass="68226">MGLLKTAVIATWLSLASVVLSAVVESSGLSVTLDNVHYFISPFPAGVAYNGSLDAMRQQAHLGFIPVTVVSEPEEDMEALFRNWTVKDDVWQPGFLDTVLLPGVDSGSRKVSYYPDRESTVVELDGGDIPSGPYFLDISTGAVHQVYRLYDDFSGAFTQSLLQRPDGHFQTLSAQVPSAASLTIGVPSRLYFTPTEEKPLAGARIGVKDIFALAAVKRSNGNRAWYGLYPPENQTAPVIQSLIDAGAVIVGLQKLSQFANGEKATADWVDYHSPFNPRGDGYQDTSSSSAGAGSSMASYDWLDLAVGSDTGGSIRDPASNQGVFGHRPSHGLVGLDHVMPMSPSLDTAGFLARDPHLLDVANVAMYGVNYTRYQHRPTYPRTLYTLDLPTDDTPTSRILANFTQKLARFLNANATALDINAEWHRSGPSVKGQTISELLNLTYTTFITKDQVRLVRDPFYEDYAAVHNNRLPFIDPAPLTRWTWGASQPESLLAEAHTNKTLFADWINTQILPPSEETCTSSLLLYTGSIDAFAFPRNHYLSPPGPPFGFSNSQISVFAGVPDTVFPLGEIPVFSNITNHVEYLPVAVHVVAARGCDGLVSRLAVDLVREGLLVQPKTGTRISGGAILV</sequence>
<dbReference type="InterPro" id="IPR023631">
    <property type="entry name" value="Amidase_dom"/>
</dbReference>
<feature type="domain" description="Amidase" evidence="2">
    <location>
        <begin position="196"/>
        <end position="354"/>
    </location>
</feature>
<dbReference type="Proteomes" id="UP000184073">
    <property type="component" value="Unassembled WGS sequence"/>
</dbReference>
<feature type="signal peptide" evidence="1">
    <location>
        <begin position="1"/>
        <end position="21"/>
    </location>
</feature>